<evidence type="ECO:0000313" key="2">
    <source>
        <dbReference type="EMBL" id="RSN67373.1"/>
    </source>
</evidence>
<name>A0A3R9Q7Y7_9CREN</name>
<keyword evidence="1" id="KW-0472">Membrane</keyword>
<dbReference type="EMBL" id="RCOR01000044">
    <property type="protein sequence ID" value="RSN67373.1"/>
    <property type="molecule type" value="Genomic_DNA"/>
</dbReference>
<dbReference type="Proteomes" id="UP000278149">
    <property type="component" value="Unassembled WGS sequence"/>
</dbReference>
<accession>A0A3R9Q7Y7</accession>
<keyword evidence="1" id="KW-0812">Transmembrane</keyword>
<evidence type="ECO:0000256" key="1">
    <source>
        <dbReference type="SAM" id="Phobius"/>
    </source>
</evidence>
<organism evidence="2 3">
    <name type="scientific">Candidatus Korarchaeum cryptofilum</name>
    <dbReference type="NCBI Taxonomy" id="498846"/>
    <lineage>
        <taxon>Archaea</taxon>
        <taxon>Thermoproteota</taxon>
        <taxon>Candidatus Korarchaeia</taxon>
        <taxon>Candidatus Korarchaeales</taxon>
        <taxon>Candidatus Korarchaeaceae</taxon>
        <taxon>Candidatus Korarchaeum</taxon>
    </lineage>
</organism>
<dbReference type="AlphaFoldDB" id="A0A3R9Q7Y7"/>
<feature type="transmembrane region" description="Helical" evidence="1">
    <location>
        <begin position="44"/>
        <end position="69"/>
    </location>
</feature>
<sequence length="70" mass="7608">MYTIGPYIWGFSFNGFSSITENSPADMNHYTGLRARESSKDTELYVLAIAGVLSVVLGLGVVDHLVLLLS</sequence>
<evidence type="ECO:0000313" key="3">
    <source>
        <dbReference type="Proteomes" id="UP000278149"/>
    </source>
</evidence>
<protein>
    <submittedName>
        <fullName evidence="2">Uncharacterized protein</fullName>
    </submittedName>
</protein>
<comment type="caution">
    <text evidence="2">The sequence shown here is derived from an EMBL/GenBank/DDBJ whole genome shotgun (WGS) entry which is preliminary data.</text>
</comment>
<keyword evidence="1" id="KW-1133">Transmembrane helix</keyword>
<gene>
    <name evidence="2" type="ORF">D9Q81_08570</name>
</gene>
<reference evidence="2 3" key="1">
    <citation type="submission" date="2018-10" db="EMBL/GenBank/DDBJ databases">
        <title>Co-occurring genomic capacity for anaerobic methane metabolism and dissimilatory sulfite reduction discovered in the Korarchaeota.</title>
        <authorList>
            <person name="Mckay L.J."/>
            <person name="Dlakic M."/>
            <person name="Fields M.W."/>
            <person name="Delmont T.O."/>
            <person name="Eren A.M."/>
            <person name="Jay Z.J."/>
            <person name="Klingelsmith K.B."/>
            <person name="Rusch D.B."/>
            <person name="Inskeep W.P."/>
        </authorList>
    </citation>
    <scope>NUCLEOTIDE SEQUENCE [LARGE SCALE GENOMIC DNA]</scope>
    <source>
        <strain evidence="2 3">WS</strain>
    </source>
</reference>
<dbReference type="RefSeq" id="WP_125742795.1">
    <property type="nucleotide sequence ID" value="NZ_RCOR01000044.1"/>
</dbReference>
<proteinExistence type="predicted"/>